<accession>A0A1M6MHM6</accession>
<protein>
    <recommendedName>
        <fullName evidence="3">PilX N-terminal</fullName>
    </recommendedName>
</protein>
<evidence type="ECO:0000313" key="2">
    <source>
        <dbReference type="Proteomes" id="UP000242497"/>
    </source>
</evidence>
<sequence>MIRKILKSEKGSTLTMVLMTLSVLSVLGTAVMSLSIMNLKMKIIDQKSKTSFYLSEAGLEEAYAIMMNKVEEGIQKGNEEVENNLSNFIASERSKEFAEPPEIAQDSPFINSDGSVDEDNIKIKMQEWFTKGYTNYLNKEENNKNLLKKELEKLSNYSVLDKEIDTSRAIIEVENINTYAKSPMMNENENLDDFEDELNRYIESKFEIIITSEFTHNDIRKKIRSTFSIDIPKYDTPYYVGNEIIKLRENVLWSKALISEKNIVVEGNDVTINGDIYAYGDESKTNIKDRGIIVGNNNEGNLVVNGNVITGSYLQTKGNNSSITISDGDVYCNTLAVPQLQESCNITVNGNVNTYDDIELNGTQSNININGNYYGFSYGSDGHDRSSSIIVNSDDIGKTNGSSIEITGNGKEKEYYGASQEDGKGTFIAGTVYIALDNEDYQTGESISVKGNYKGYSKELNDGSKYDKSNVNFNYFSPLYLMDSINNSSDPIYKQRGEYLKAVYDSDDSILNLGNGAIDIQNIKHSLGDYIKKEDINLSLMEGNFTLDYTNAFDKNLKEYKYYVNRMGDSQINIDNILDNNDNNTNLDTRLYITDRFNFSQNFIPDTQEKKQKIIDDKEIFFVNDNSSKVFSIVGPSDGNPVERYNGDYTINLNNKELKGIIVTKGDVYISGNIEFTGAIITEGNIYIKDNNEKIFNNQYSEDLRNNNYVIKKICEDKKTKGTQIGDLFKQDDIGDKELDIVYELEANIDENINSYYRFSDIIKISSWQKLR</sequence>
<evidence type="ECO:0008006" key="3">
    <source>
        <dbReference type="Google" id="ProtNLM"/>
    </source>
</evidence>
<dbReference type="OrthoDB" id="1947207at2"/>
<dbReference type="STRING" id="1123349.SAMN02744037_00943"/>
<name>A0A1M6MHM6_9FIRM</name>
<proteinExistence type="predicted"/>
<keyword evidence="2" id="KW-1185">Reference proteome</keyword>
<dbReference type="RefSeq" id="WP_072887760.1">
    <property type="nucleotide sequence ID" value="NZ_FRAE01000015.1"/>
</dbReference>
<dbReference type="AlphaFoldDB" id="A0A1M6MHM6"/>
<organism evidence="1 2">
    <name type="scientific">Tepidibacter formicigenes DSM 15518</name>
    <dbReference type="NCBI Taxonomy" id="1123349"/>
    <lineage>
        <taxon>Bacteria</taxon>
        <taxon>Bacillati</taxon>
        <taxon>Bacillota</taxon>
        <taxon>Clostridia</taxon>
        <taxon>Peptostreptococcales</taxon>
        <taxon>Peptostreptococcaceae</taxon>
        <taxon>Tepidibacter</taxon>
    </lineage>
</organism>
<reference evidence="2" key="1">
    <citation type="submission" date="2016-11" db="EMBL/GenBank/DDBJ databases">
        <authorList>
            <person name="Varghese N."/>
            <person name="Submissions S."/>
        </authorList>
    </citation>
    <scope>NUCLEOTIDE SEQUENCE [LARGE SCALE GENOMIC DNA]</scope>
    <source>
        <strain evidence="2">DSM 15518</strain>
    </source>
</reference>
<dbReference type="Proteomes" id="UP000242497">
    <property type="component" value="Unassembled WGS sequence"/>
</dbReference>
<evidence type="ECO:0000313" key="1">
    <source>
        <dbReference type="EMBL" id="SHJ82810.1"/>
    </source>
</evidence>
<gene>
    <name evidence="1" type="ORF">SAMN02744037_00943</name>
</gene>
<dbReference type="EMBL" id="FRAE01000015">
    <property type="protein sequence ID" value="SHJ82810.1"/>
    <property type="molecule type" value="Genomic_DNA"/>
</dbReference>